<protein>
    <recommendedName>
        <fullName evidence="5">Protein phosphatase 2C</fullName>
    </recommendedName>
</protein>
<dbReference type="InterPro" id="IPR036457">
    <property type="entry name" value="PPM-type-like_dom_sf"/>
</dbReference>
<evidence type="ECO:0000313" key="4">
    <source>
        <dbReference type="Proteomes" id="UP001319867"/>
    </source>
</evidence>
<organism evidence="3 4">
    <name type="scientific">Flavobacterium ammoniigenes</name>
    <dbReference type="NCBI Taxonomy" id="1751095"/>
    <lineage>
        <taxon>Bacteria</taxon>
        <taxon>Pseudomonadati</taxon>
        <taxon>Bacteroidota</taxon>
        <taxon>Flavobacteriia</taxon>
        <taxon>Flavobacteriales</taxon>
        <taxon>Flavobacteriaceae</taxon>
        <taxon>Flavobacterium</taxon>
    </lineage>
</organism>
<keyword evidence="2" id="KW-0812">Transmembrane</keyword>
<evidence type="ECO:0000256" key="1">
    <source>
        <dbReference type="SAM" id="MobiDB-lite"/>
    </source>
</evidence>
<dbReference type="EMBL" id="AP025184">
    <property type="protein sequence ID" value="BDB55117.1"/>
    <property type="molecule type" value="Genomic_DNA"/>
</dbReference>
<gene>
    <name evidence="3" type="ORF">GENT5_14220</name>
</gene>
<reference evidence="3 4" key="2">
    <citation type="journal article" date="2022" name="Microorganisms">
        <title>Complete Genome Sequences of Two Flavobacterium ammonificans Strains and a Flavobacterium ammoniigenes Strain of Ammonifying Bacterioplankton Isolated from Surface River Water.</title>
        <authorList>
            <person name="Suda W."/>
            <person name="Ogata Y."/>
            <person name="Shindo C."/>
            <person name="Watanabe K."/>
        </authorList>
    </citation>
    <scope>NUCLEOTIDE SEQUENCE [LARGE SCALE GENOMIC DNA]</scope>
    <source>
        <strain evidence="3 4">GENT5</strain>
    </source>
</reference>
<evidence type="ECO:0000256" key="2">
    <source>
        <dbReference type="SAM" id="Phobius"/>
    </source>
</evidence>
<dbReference type="Gene3D" id="3.60.40.10">
    <property type="entry name" value="PPM-type phosphatase domain"/>
    <property type="match status" value="1"/>
</dbReference>
<feature type="compositionally biased region" description="Polar residues" evidence="1">
    <location>
        <begin position="396"/>
        <end position="411"/>
    </location>
</feature>
<keyword evidence="4" id="KW-1185">Reference proteome</keyword>
<feature type="compositionally biased region" description="Acidic residues" evidence="1">
    <location>
        <begin position="354"/>
        <end position="363"/>
    </location>
</feature>
<reference evidence="3 4" key="1">
    <citation type="journal article" date="2022" name="Int. J. Syst. Evol. Microbiol.">
        <title>Flavobacterium ammonificans sp. nov. and Flavobacterium ammoniigenes sp. nov., ammonifying bacteria isolated from surface river water.</title>
        <authorList>
            <person name="Watanabe K."/>
            <person name="Kitamura T."/>
            <person name="Ogata Y."/>
            <person name="Shindo C."/>
            <person name="Suda W."/>
        </authorList>
    </citation>
    <scope>NUCLEOTIDE SEQUENCE [LARGE SCALE GENOMIC DNA]</scope>
    <source>
        <strain evidence="3 4">GENT5</strain>
    </source>
</reference>
<feature type="transmembrane region" description="Helical" evidence="2">
    <location>
        <begin position="305"/>
        <end position="325"/>
    </location>
</feature>
<evidence type="ECO:0000313" key="3">
    <source>
        <dbReference type="EMBL" id="BDB55117.1"/>
    </source>
</evidence>
<dbReference type="Proteomes" id="UP001319867">
    <property type="component" value="Chromosome"/>
</dbReference>
<keyword evidence="2" id="KW-0472">Membrane</keyword>
<name>A0ABM7V6D9_9FLAO</name>
<keyword evidence="2" id="KW-1133">Transmembrane helix</keyword>
<feature type="compositionally biased region" description="Basic and acidic residues" evidence="1">
    <location>
        <begin position="414"/>
        <end position="435"/>
    </location>
</feature>
<accession>A0ABM7V6D9</accession>
<feature type="region of interest" description="Disordered" evidence="1">
    <location>
        <begin position="346"/>
        <end position="435"/>
    </location>
</feature>
<dbReference type="SUPFAM" id="SSF81606">
    <property type="entry name" value="PP2C-like"/>
    <property type="match status" value="1"/>
</dbReference>
<dbReference type="RefSeq" id="WP_229316507.1">
    <property type="nucleotide sequence ID" value="NZ_AP025184.1"/>
</dbReference>
<evidence type="ECO:0008006" key="5">
    <source>
        <dbReference type="Google" id="ProtNLM"/>
    </source>
</evidence>
<sequence>MEIKVLQIHKKASIEYKHIQDKYNFSTSKKCIALSDGTTQSFRSELWARMLVDNFVRNPLFDINLLKNEFKNLAIKFNNIDFEFSSNFAKASLERAKKSKGGTATFIGLQFINDSSINVLNCGDTCLFIIRNNEIISFPFKNIEELDNNNYFINSNKLIDNEVEFEFFNFNKIEILKNDKIILATDAISRLIFRNPKTIALILKCNNFEDLKKFCESSWDNKELEEDDISIVIVSPISSNRTIEIIPPIDFSFPKIVEKEFIPLSENRNFINNINNLEMEQFNRMMQQLFRETDFLKTKLKLTQALLFSAIALLILNTLVLFYIIDKKSSITSELETNKQVSTKYEELQPLQEVEAENTLTDEESSKTATENEITVKKENVKKKKTDTENTESNTFYDNKNTNSKLENTISKPMVKDDKKNNIIKAETKKDSTKS</sequence>
<proteinExistence type="predicted"/>